<sequence length="92" mass="10323">MPSGVIKFFNVDKGNGVVQANYDNEEIFFHYSEYRNPSSLNAHLQAGDNVTYQIAVSETGIEAINLQKITDESENLSQINSKMKTVGYNFLD</sequence>
<name>A0A0H4J1W0_9PROT</name>
<keyword evidence="3" id="KW-1185">Reference proteome</keyword>
<dbReference type="PROSITE" id="PS51857">
    <property type="entry name" value="CSD_2"/>
    <property type="match status" value="1"/>
</dbReference>
<organism evidence="2 3">
    <name type="scientific">Methylophilales bacterium MBRS-H7</name>
    <dbReference type="NCBI Taxonomy" id="1623450"/>
    <lineage>
        <taxon>Bacteria</taxon>
        <taxon>Pseudomonadati</taxon>
        <taxon>Pseudomonadota</taxon>
        <taxon>Betaproteobacteria</taxon>
        <taxon>Nitrosomonadales</taxon>
        <taxon>OM43 clade</taxon>
    </lineage>
</organism>
<dbReference type="AlphaFoldDB" id="A0A0H4J1W0"/>
<evidence type="ECO:0000313" key="2">
    <source>
        <dbReference type="EMBL" id="AKO65733.1"/>
    </source>
</evidence>
<dbReference type="Proteomes" id="UP000066549">
    <property type="component" value="Chromosome"/>
</dbReference>
<dbReference type="PRINTS" id="PR00050">
    <property type="entry name" value="COLDSHOCK"/>
</dbReference>
<dbReference type="GO" id="GO:0003676">
    <property type="term" value="F:nucleic acid binding"/>
    <property type="evidence" value="ECO:0007669"/>
    <property type="project" value="InterPro"/>
</dbReference>
<dbReference type="InterPro" id="IPR012340">
    <property type="entry name" value="NA-bd_OB-fold"/>
</dbReference>
<protein>
    <recommendedName>
        <fullName evidence="1">CSD domain-containing protein</fullName>
    </recommendedName>
</protein>
<dbReference type="Pfam" id="PF00313">
    <property type="entry name" value="CSD"/>
    <property type="match status" value="1"/>
</dbReference>
<accession>A0A0H4J1W0</accession>
<dbReference type="EMBL" id="CP011002">
    <property type="protein sequence ID" value="AKO65733.1"/>
    <property type="molecule type" value="Genomic_DNA"/>
</dbReference>
<dbReference type="SUPFAM" id="SSF50249">
    <property type="entry name" value="Nucleic acid-binding proteins"/>
    <property type="match status" value="1"/>
</dbReference>
<dbReference type="Gene3D" id="2.40.50.140">
    <property type="entry name" value="Nucleic acid-binding proteins"/>
    <property type="match status" value="1"/>
</dbReference>
<feature type="domain" description="CSD" evidence="1">
    <location>
        <begin position="1"/>
        <end position="68"/>
    </location>
</feature>
<evidence type="ECO:0000259" key="1">
    <source>
        <dbReference type="PROSITE" id="PS51857"/>
    </source>
</evidence>
<dbReference type="InterPro" id="IPR002059">
    <property type="entry name" value="CSP_DNA-bd"/>
</dbReference>
<proteinExistence type="predicted"/>
<reference evidence="2 3" key="1">
    <citation type="submission" date="2015-03" db="EMBL/GenBank/DDBJ databases">
        <title>Comparative analysis of the OM43 clade including a novel species from Red Sea uncovers genomic and metabolic diversity among marine methylotrophs.</title>
        <authorList>
            <person name="Jimenez-Infante F."/>
            <person name="Ngugi D.K."/>
            <person name="Vinu M."/>
            <person name="Alam I."/>
            <person name="Kamau A."/>
            <person name="Blom J."/>
            <person name="Bajic V.B."/>
            <person name="Stingl U."/>
        </authorList>
    </citation>
    <scope>NUCLEOTIDE SEQUENCE [LARGE SCALE GENOMIC DNA]</scope>
    <source>
        <strain evidence="2 3">MBRSH7</strain>
    </source>
</reference>
<evidence type="ECO:0000313" key="3">
    <source>
        <dbReference type="Proteomes" id="UP000066549"/>
    </source>
</evidence>
<gene>
    <name evidence="2" type="ORF">VI33_03095</name>
</gene>